<dbReference type="EMBL" id="JAFIMR010000041">
    <property type="protein sequence ID" value="KAI1857156.1"/>
    <property type="molecule type" value="Genomic_DNA"/>
</dbReference>
<dbReference type="AlphaFoldDB" id="A0A9P9WCL0"/>
<name>A0A9P9WCL0_9PEZI</name>
<feature type="compositionally biased region" description="Low complexity" evidence="1">
    <location>
        <begin position="29"/>
        <end position="47"/>
    </location>
</feature>
<dbReference type="Proteomes" id="UP000829685">
    <property type="component" value="Unassembled WGS sequence"/>
</dbReference>
<comment type="caution">
    <text evidence="2">The sequence shown here is derived from an EMBL/GenBank/DDBJ whole genome shotgun (WGS) entry which is preliminary data.</text>
</comment>
<evidence type="ECO:0000313" key="2">
    <source>
        <dbReference type="EMBL" id="KAI1857156.1"/>
    </source>
</evidence>
<feature type="region of interest" description="Disordered" evidence="1">
    <location>
        <begin position="236"/>
        <end position="313"/>
    </location>
</feature>
<evidence type="ECO:0000256" key="1">
    <source>
        <dbReference type="SAM" id="MobiDB-lite"/>
    </source>
</evidence>
<feature type="compositionally biased region" description="Basic residues" evidence="1">
    <location>
        <begin position="84"/>
        <end position="93"/>
    </location>
</feature>
<reference evidence="2" key="1">
    <citation type="submission" date="2021-03" db="EMBL/GenBank/DDBJ databases">
        <title>Revisited historic fungal species revealed as producer of novel bioactive compounds through whole genome sequencing and comparative genomics.</title>
        <authorList>
            <person name="Vignolle G.A."/>
            <person name="Hochenegger N."/>
            <person name="Mach R.L."/>
            <person name="Mach-Aigner A.R."/>
            <person name="Javad Rahimi M."/>
            <person name="Salim K.A."/>
            <person name="Chan C.M."/>
            <person name="Lim L.B.L."/>
            <person name="Cai F."/>
            <person name="Druzhinina I.S."/>
            <person name="U'Ren J.M."/>
            <person name="Derntl C."/>
        </authorList>
    </citation>
    <scope>NUCLEOTIDE SEQUENCE</scope>
    <source>
        <strain evidence="2">TUCIM 5799</strain>
    </source>
</reference>
<dbReference type="InterPro" id="IPR046591">
    <property type="entry name" value="DUF6649"/>
</dbReference>
<sequence>MDFAPGPSFHHYNPPAQHHLPRPTDTPVALAAASASAAAGRAQANLAPPAPAPAPPAIGAGERPGPPYQQPTPSSACDNQRHAPAMRKMRKRKADTQDNERLSKRLSLLNLEQNGQKLYVPVESPQLTPAAGASLRQIPENEHMDLDNSKHKVYIYDLDAELSDGESSSDEGKLVFLPDIEKHLLLNRIPPSVLANKDGELAGMQMVLYNEPKSLTVPAEQDSVRKAIVEARARLRQKQNGDGAGRDALPSGMDIEETPPPRVPNGLNNLANDSVPPAATNNSMGVLNGGSSTAQPWPTTPYDSSDAMEMDID</sequence>
<dbReference type="Pfam" id="PF20354">
    <property type="entry name" value="DUF6649"/>
    <property type="match status" value="1"/>
</dbReference>
<accession>A0A9P9WCL0</accession>
<evidence type="ECO:0000313" key="3">
    <source>
        <dbReference type="Proteomes" id="UP000829685"/>
    </source>
</evidence>
<feature type="compositionally biased region" description="Polar residues" evidence="1">
    <location>
        <begin position="279"/>
        <end position="303"/>
    </location>
</feature>
<proteinExistence type="predicted"/>
<gene>
    <name evidence="2" type="ORF">JX265_011357</name>
</gene>
<keyword evidence="3" id="KW-1185">Reference proteome</keyword>
<organism evidence="2 3">
    <name type="scientific">Neoarthrinium moseri</name>
    <dbReference type="NCBI Taxonomy" id="1658444"/>
    <lineage>
        <taxon>Eukaryota</taxon>
        <taxon>Fungi</taxon>
        <taxon>Dikarya</taxon>
        <taxon>Ascomycota</taxon>
        <taxon>Pezizomycotina</taxon>
        <taxon>Sordariomycetes</taxon>
        <taxon>Xylariomycetidae</taxon>
        <taxon>Amphisphaeriales</taxon>
        <taxon>Apiosporaceae</taxon>
        <taxon>Neoarthrinium</taxon>
    </lineage>
</organism>
<protein>
    <submittedName>
        <fullName evidence="2">Uncharacterized protein</fullName>
    </submittedName>
</protein>
<feature type="region of interest" description="Disordered" evidence="1">
    <location>
        <begin position="1"/>
        <end position="101"/>
    </location>
</feature>